<accession>W5T2B6</accession>
<dbReference type="HOGENOM" id="CLU_229852_0_0_12"/>
<geneLocation type="plasmid" evidence="1">
    <name>unnamed</name>
</geneLocation>
<dbReference type="EMBL" id="CP005708">
    <property type="protein sequence ID" value="AHH13068.1"/>
    <property type="molecule type" value="Genomic_DNA"/>
</dbReference>
<organism evidence="1">
    <name type="scientific">Borrelia hermsii YBT</name>
    <dbReference type="NCBI Taxonomy" id="1313295"/>
    <lineage>
        <taxon>Bacteria</taxon>
        <taxon>Pseudomonadati</taxon>
        <taxon>Spirochaetota</taxon>
        <taxon>Spirochaetia</taxon>
        <taxon>Spirochaetales</taxon>
        <taxon>Borreliaceae</taxon>
        <taxon>Borrelia</taxon>
    </lineage>
</organism>
<dbReference type="NCBIfam" id="NF047534">
    <property type="entry name" value="lipo_BTA121_dup"/>
    <property type="match status" value="10"/>
</dbReference>
<gene>
    <name evidence="1" type="ORF">BHO_0006304</name>
</gene>
<evidence type="ECO:0000313" key="1">
    <source>
        <dbReference type="EMBL" id="AHH13068.1"/>
    </source>
</evidence>
<protein>
    <submittedName>
        <fullName evidence="1">Uncharacterized protein</fullName>
    </submittedName>
</protein>
<reference evidence="1" key="1">
    <citation type="submission" date="2013-04" db="EMBL/GenBank/DDBJ databases">
        <title>Comparative Genomics of Relapsing Fever Spirochetes.</title>
        <authorList>
            <person name="Schwan T.G."/>
            <person name="Raffel S.J."/>
            <person name="Porcella S.F."/>
            <person name="Martens C.A."/>
            <person name="Bruno D.P."/>
            <person name="Ricklefs S.M."/>
            <person name="Barbian K.B."/>
        </authorList>
    </citation>
    <scope>NUCLEOTIDE SEQUENCE</scope>
    <source>
        <strain evidence="1">YBT</strain>
        <plasmid evidence="1">unnamed</plasmid>
    </source>
</reference>
<keyword evidence="1" id="KW-0614">Plasmid</keyword>
<proteinExistence type="predicted"/>
<name>W5T2B6_BORHE</name>
<feature type="non-terminal residue" evidence="1">
    <location>
        <position position="1"/>
    </location>
</feature>
<sequence>YINHLKKICNANSLDIIHNIYSSLSSETNNNTYQFKGISNTIKYNKIKKEQFNEDERNALDFIENFIIKLNPDDPDDNTPIAHTKEYFHQFILEKNIVEIKTALANTVLTLNAKKAAEDAIANHNGIGKDKLAQELKTKEKEYTETLKKPCNTSDPHMTYYHLIQTNHTSQFAQIIKYIKDYNKVAEQLNNDEKKALNFLENSISQHNPDDPDKNRFITHTKEKIQQFLLETDIEKIKTALANSVLTLNAKKAAEDSLENYTGADKDDITQRLKDATTNYINHLKCISDVPFSKIYDNFLGESKKNNAAPFKSIANNIKHYNNVKEQLNDNEKNILAFLEDSISQPNPYDPDDNRLTTHSKENFYKFILHISIKKLKESLAIIIPTLNAKKIAQNTLANYTGIAKNTLTQRLEDTTTSYTKYLKNICNTKNFEETHRNFLKKTNNTSQFEKIISAIEHYNNVTKQLDDNEKNALDFLEKSISQPNPDDNTPINHTKENFYKLILNISIDAIKETLAGILLTLSIKKTAKENLEKYNGPTKETLAQRLEDATIQYAKHLKNICNTNNFAEMHSNLSKKTSNSVPFEEIVNIIKHYNNITKQLNDNEKNALNFLEDSITKLNPYDPDDYEITMQTKKHFGDLLLNLSINNLKESLADTILTLNAKKAAEDSLENYTEVGKDKIKQRLADATIQYIKHLKSISNTNNVTEMYCNLASKTNNVSLFEEITNNINYSNKVEQLNDNEKNALNFLEDSISQPNPDVRDDTSLITHTKKHFYKFILNTMTDKFKESLAGIVLTLNAKKAAKDALANYTGTAKTTLAQKLEDATIQYAKHLKNICNTDNFAEMHNNLLNKTNNTPQFEEITTTIKLYNDATEQLNDNEKNALNFLEDSISQPNPDVQDDNSLITHTKEHFYKFILYIHTDKLKESLEGIVLTLNAKKAAKDALANYTGIAPKTTLAQKLEDATTQYIKHLKNICNTENFAEMHNNLLNKTNNSSQFEEITTAIKLYNKVTEQLNEDYKDALTFLKYAITKPNPENPYNYFIIKNTQANFNQLTLYMYIEKFEEALAGIILTLSAKKAAEEALANHTGKVKDIIAQNLDDSETQYVKYLKNICNTENFAEMHNNLLNKTNNSSQFEYIANIIKHYNNITEQLNEDYKNALAFLEDTITKPNPYNPYNPDITMEIKNNFYQFMLEMDTDKLKKALAEIIPTLSAKKVAEVELANYTGIGKDKLEQRFKDATTNYIESLKNYCNSTFVRDIYNNLSSKTNNASQFEEITNTIKLYNNATRQLDYDEKNALHFLEDSISQPNPDGTDEDDNDITTNLQQNLHNFILHTNIKKLKEALSGIVLTLNTKKVTEYVLTDYNWLEKEILIQKFKDATTNYMESLKNYCNETSINAINNALSSKTNNASQFEEILNVIKYYNEFKKGSTYYEKKVLAIIINSLSQHNPDNPGDNKLITLSKENFYSLIKDIKFHSIVRPLIQYGAKTLKAEKVAEKALRTYTGPNKNILTQMLKNEKIQYRQYLKEICFMTGSPPSLYCHKTSNAPSKFENIVKTTKDYNEVTEQLNKGERNALAFLEYATKNPNPDDNNITTNSQQNLHNFILHANIEKFKEALAKIIPILNAKKVAQDALRTYTGPDKDTLAQIFKDEETKCIGDLKKHCNATSVDKMYSNLLLTKQDIYIFEGITNTIKDYYNTYNNPTEQLNNNEENALAFLKYAITKLNPDDHNITTNLQQNLYNFILYTKTNIEILKKALSNIALKLNAINVAKNTLANYTCPAKEILIKMLQDTETNYIGNLKKCCNTTSVDDIYNNLSSKTNNESQFENTVNAINYYNNHYNKIIELLNDDEKDALILFENSIKQPNPDDPDDNKLTTHAKEYFYKLILQVNLYDLKLISRNLIPALNTKKATQEAITNYTGPAKEILTKMLQYTETKYIGDLKRIYTINSLNIAYYWALISNNKTQLQGIIDTVRRLNITIEQLNDDERNVLAFLEYAITKTNPDNPDDYKLTMHPIKNLYGCIQHMKLDRFKEILAEIIPTLNAKKAAEDSLENYTGPDKDALTQRLKNTEKRYIEHLKSIYNTMYIAEIYGNLLRKTNNKSRFEEIISDIKYYNKATEQLNEGERNALVFLEDAITKPNPDDPYDHTLITHSKQNFRNSIQSTSIDKIKKVLSDIAITLNTKKAAEDSLENYTGPDKDTLTQRLKNAEKRYIKHLKSICDTTSIDKMYSNLSRQTNNTSQFVIIAIHIEAYNNNNIYNKITEQLNEDYKNALAFLEDTITKPNPDNPDDHTLITHSKETFNHFILHMGIKKLKATLADIVLTLKTKK</sequence>